<evidence type="ECO:0000256" key="1">
    <source>
        <dbReference type="SAM" id="Phobius"/>
    </source>
</evidence>
<name>A0ABZ2J5R6_9CHLR</name>
<keyword evidence="3" id="KW-1185">Reference proteome</keyword>
<gene>
    <name evidence="2" type="ORF">V8247_04355</name>
</gene>
<feature type="transmembrane region" description="Helical" evidence="1">
    <location>
        <begin position="52"/>
        <end position="73"/>
    </location>
</feature>
<keyword evidence="1" id="KW-0812">Transmembrane</keyword>
<dbReference type="Proteomes" id="UP001375370">
    <property type="component" value="Chromosome"/>
</dbReference>
<keyword evidence="1" id="KW-1133">Transmembrane helix</keyword>
<dbReference type="EMBL" id="CP146612">
    <property type="protein sequence ID" value="WWX26210.1"/>
    <property type="molecule type" value="Genomic_DNA"/>
</dbReference>
<dbReference type="RefSeq" id="WP_338739157.1">
    <property type="nucleotide sequence ID" value="NZ_CP146612.1"/>
</dbReference>
<sequence>MKQILSTWPVLQTVFSFIAKFTLLLFFCVILTLLCGAIYLEMLFPRQIANPILLTFTAFAILVLAGFFTQNFFKNLSRYRPASKPANNKQNKVILVFLAFFLLMLASVWIYKDHIKPEALLARAEKQFEIVLRGEIPVESVRSTLVILQEEIERLRKQYKPSNTYDRITIYLYPNIVDFRSDTGQNDAHGAFSVLNDGSPLLFLVAEKARDSMKSNITTPTPSHEISHLVIYETLGAAAIEMFPRGIYEGLAVKDSLKGFQRFPERIFLRLDLMMSSVNTHDIKNFLVYGSPSESMRASQLYSTSYEFVEYLSSRYGDYLFTDIFRYMTDGNHFLIGFYRTVGLDFGEVYEEWVDRYFLERQLVE</sequence>
<feature type="transmembrane region" description="Helical" evidence="1">
    <location>
        <begin position="21"/>
        <end position="40"/>
    </location>
</feature>
<keyword evidence="1" id="KW-0472">Membrane</keyword>
<proteinExistence type="predicted"/>
<reference evidence="2 3" key="1">
    <citation type="submission" date="2024-03" db="EMBL/GenBank/DDBJ databases">
        <title>A Dehalogenimonas Isolated from Estuarine Sediments Dihaloeliminates Chlorinated Alkanes.</title>
        <authorList>
            <person name="Yang Y."/>
            <person name="Wang H."/>
        </authorList>
    </citation>
    <scope>NUCLEOTIDE SEQUENCE [LARGE SCALE GENOMIC DNA]</scope>
    <source>
        <strain evidence="2 3">W</strain>
    </source>
</reference>
<protein>
    <recommendedName>
        <fullName evidence="4">Peptidase MA-like domain-containing protein</fullName>
    </recommendedName>
</protein>
<evidence type="ECO:0008006" key="4">
    <source>
        <dbReference type="Google" id="ProtNLM"/>
    </source>
</evidence>
<organism evidence="2 3">
    <name type="scientific">Candidatus Dehalogenimonas loeffleri</name>
    <dbReference type="NCBI Taxonomy" id="3127115"/>
    <lineage>
        <taxon>Bacteria</taxon>
        <taxon>Bacillati</taxon>
        <taxon>Chloroflexota</taxon>
        <taxon>Dehalococcoidia</taxon>
        <taxon>Dehalococcoidales</taxon>
        <taxon>Dehalococcoidaceae</taxon>
        <taxon>Dehalogenimonas</taxon>
    </lineage>
</organism>
<feature type="transmembrane region" description="Helical" evidence="1">
    <location>
        <begin position="93"/>
        <end position="111"/>
    </location>
</feature>
<evidence type="ECO:0000313" key="3">
    <source>
        <dbReference type="Proteomes" id="UP001375370"/>
    </source>
</evidence>
<accession>A0ABZ2J5R6</accession>
<evidence type="ECO:0000313" key="2">
    <source>
        <dbReference type="EMBL" id="WWX26210.1"/>
    </source>
</evidence>